<feature type="chain" id="PRO_5045131116" description="Glycosyl hydrolase family 28" evidence="4">
    <location>
        <begin position="33"/>
        <end position="501"/>
    </location>
</feature>
<sequence>MSTFRACARLCAASLAVLCTCLCAVPPLAALAAPGVVADVAVNRVQVHPFPNAIRYSHHNDDYTVRVRVPGGAWQALYEYNVKVDLDKPQDASMVYFSFDGTVEVAVQKNNGTFANVLVRPDGKGVRPAVRDGIVYFTLRRPENLSVEFDGDHLHNLHVFTHAIRADMPAVPATLTSNDIGTGTMPDMTQRTVFFGPGIHGGEFRVRSHSTVYIHGSAILRNPLVIDGVEDVKVISDGLIEGADLTVRNARNVEIDGPIFLNPPHGTMRCIASQDLVEKNIRTIGAGQWSDGLGHFACQRVTIADSFVRTSDDCLTFYNHRWDIWGDTRDVTVKDTTLWADIAHAVMIGIHGNTPTPAHPDSEVLERLRFSNIDILDHDEDEPEYEGALGIMAGDDNLVRDVVFEDVRVDRIEEGKLFNLKIAYTAKYNTSPGRGIENITLRNVHYTGRGAPSASAITGRDPARKVRNVTLENVTVGGKRLAGPAPDLLEVNDFVEGLRFR</sequence>
<dbReference type="Gene3D" id="2.160.20.10">
    <property type="entry name" value="Single-stranded right-handed beta-helix, Pectin lyase-like"/>
    <property type="match status" value="1"/>
</dbReference>
<feature type="signal peptide" evidence="4">
    <location>
        <begin position="1"/>
        <end position="32"/>
    </location>
</feature>
<keyword evidence="1" id="KW-0677">Repeat</keyword>
<comment type="caution">
    <text evidence="5">The sequence shown here is derived from an EMBL/GenBank/DDBJ whole genome shotgun (WGS) entry which is preliminary data.</text>
</comment>
<dbReference type="InterPro" id="IPR012334">
    <property type="entry name" value="Pectin_lyas_fold"/>
</dbReference>
<evidence type="ECO:0000256" key="3">
    <source>
        <dbReference type="ARBA" id="ARBA00023326"/>
    </source>
</evidence>
<dbReference type="PANTHER" id="PTHR31736:SF9">
    <property type="entry name" value="ENDO-XYLOGALACTURONAN HYDROLASE A-RELATED"/>
    <property type="match status" value="1"/>
</dbReference>
<evidence type="ECO:0000313" key="6">
    <source>
        <dbReference type="Proteomes" id="UP001204151"/>
    </source>
</evidence>
<keyword evidence="3" id="KW-0624">Polysaccharide degradation</keyword>
<organism evidence="5 6">
    <name type="scientific">Massilia pinisoli</name>
    <dbReference type="NCBI Taxonomy" id="1772194"/>
    <lineage>
        <taxon>Bacteria</taxon>
        <taxon>Pseudomonadati</taxon>
        <taxon>Pseudomonadota</taxon>
        <taxon>Betaproteobacteria</taxon>
        <taxon>Burkholderiales</taxon>
        <taxon>Oxalobacteraceae</taxon>
        <taxon>Telluria group</taxon>
        <taxon>Massilia</taxon>
    </lineage>
</organism>
<dbReference type="EMBL" id="JANUGW010000001">
    <property type="protein sequence ID" value="MCS0580374.1"/>
    <property type="molecule type" value="Genomic_DNA"/>
</dbReference>
<dbReference type="InterPro" id="IPR011050">
    <property type="entry name" value="Pectin_lyase_fold/virulence"/>
</dbReference>
<dbReference type="PANTHER" id="PTHR31736">
    <property type="match status" value="1"/>
</dbReference>
<accession>A0ABT1ZKD3</accession>
<evidence type="ECO:0000256" key="4">
    <source>
        <dbReference type="SAM" id="SignalP"/>
    </source>
</evidence>
<keyword evidence="6" id="KW-1185">Reference proteome</keyword>
<evidence type="ECO:0000256" key="2">
    <source>
        <dbReference type="ARBA" id="ARBA00023277"/>
    </source>
</evidence>
<dbReference type="RefSeq" id="WP_258815036.1">
    <property type="nucleotide sequence ID" value="NZ_JANUGW010000001.1"/>
</dbReference>
<evidence type="ECO:0000313" key="5">
    <source>
        <dbReference type="EMBL" id="MCS0580374.1"/>
    </source>
</evidence>
<evidence type="ECO:0008006" key="7">
    <source>
        <dbReference type="Google" id="ProtNLM"/>
    </source>
</evidence>
<keyword evidence="2" id="KW-0119">Carbohydrate metabolism</keyword>
<name>A0ABT1ZKD3_9BURK</name>
<evidence type="ECO:0000256" key="1">
    <source>
        <dbReference type="ARBA" id="ARBA00022737"/>
    </source>
</evidence>
<reference evidence="5 6" key="1">
    <citation type="submission" date="2022-08" db="EMBL/GenBank/DDBJ databases">
        <title>Reclassification of Massilia species as members of the genera Telluria, Duganella, Pseudoduganella, Mokoshia gen. nov. and Zemynaea gen. nov. using orthogonal and non-orthogonal genome-based approaches.</title>
        <authorList>
            <person name="Bowman J.P."/>
        </authorList>
    </citation>
    <scope>NUCLEOTIDE SEQUENCE [LARGE SCALE GENOMIC DNA]</scope>
    <source>
        <strain evidence="5 6">JCM 31316</strain>
    </source>
</reference>
<dbReference type="SUPFAM" id="SSF51126">
    <property type="entry name" value="Pectin lyase-like"/>
    <property type="match status" value="1"/>
</dbReference>
<dbReference type="Proteomes" id="UP001204151">
    <property type="component" value="Unassembled WGS sequence"/>
</dbReference>
<gene>
    <name evidence="5" type="ORF">NX784_02085</name>
</gene>
<protein>
    <recommendedName>
        <fullName evidence="7">Glycosyl hydrolase family 28</fullName>
    </recommendedName>
</protein>
<keyword evidence="4" id="KW-0732">Signal</keyword>
<proteinExistence type="predicted"/>